<keyword evidence="1" id="KW-0472">Membrane</keyword>
<evidence type="ECO:0000313" key="3">
    <source>
        <dbReference type="Proteomes" id="UP000017048"/>
    </source>
</evidence>
<comment type="caution">
    <text evidence="2">The sequence shown here is derived from an EMBL/GenBank/DDBJ whole genome shotgun (WGS) entry which is preliminary data.</text>
</comment>
<keyword evidence="1" id="KW-1133">Transmembrane helix</keyword>
<organism evidence="2 3">
    <name type="scientific">Nocardia asteroides NBRC 15531</name>
    <dbReference type="NCBI Taxonomy" id="1110697"/>
    <lineage>
        <taxon>Bacteria</taxon>
        <taxon>Bacillati</taxon>
        <taxon>Actinomycetota</taxon>
        <taxon>Actinomycetes</taxon>
        <taxon>Mycobacteriales</taxon>
        <taxon>Nocardiaceae</taxon>
        <taxon>Nocardia</taxon>
    </lineage>
</organism>
<dbReference type="EMBL" id="BAFO02000023">
    <property type="protein sequence ID" value="GAD84302.1"/>
    <property type="molecule type" value="Genomic_DNA"/>
</dbReference>
<gene>
    <name evidence="2" type="ORF">NCAST_23_00600</name>
</gene>
<sequence length="68" mass="7411">MELSPLYVPLGFAVVPGCFPIATFVALLTWSRAGFFADVWMNQDADQLIVSAHPEFVAAVAQSRAGRR</sequence>
<proteinExistence type="predicted"/>
<dbReference type="eggNOG" id="ENOG5031F88">
    <property type="taxonomic scope" value="Bacteria"/>
</dbReference>
<name>U5E4L4_NOCAS</name>
<reference evidence="2 3" key="1">
    <citation type="journal article" date="2014" name="BMC Genomics">
        <title>Genome based analysis of type-I polyketide synthase and nonribosomal peptide synthetase gene clusters in seven strains of five representative Nocardia species.</title>
        <authorList>
            <person name="Komaki H."/>
            <person name="Ichikawa N."/>
            <person name="Hosoyama A."/>
            <person name="Takahashi-Nakaguchi A."/>
            <person name="Matsuzawa T."/>
            <person name="Suzuki K."/>
            <person name="Fujita N."/>
            <person name="Gonoi T."/>
        </authorList>
    </citation>
    <scope>NUCLEOTIDE SEQUENCE [LARGE SCALE GENOMIC DNA]</scope>
    <source>
        <strain evidence="2 3">NBRC 15531</strain>
    </source>
</reference>
<evidence type="ECO:0000313" key="2">
    <source>
        <dbReference type="EMBL" id="GAD84302.1"/>
    </source>
</evidence>
<keyword evidence="3" id="KW-1185">Reference proteome</keyword>
<keyword evidence="1" id="KW-0812">Transmembrane</keyword>
<accession>U5E4L4</accession>
<dbReference type="STRING" id="1824.SAMN05444423_1011532"/>
<dbReference type="AlphaFoldDB" id="U5E4L4"/>
<evidence type="ECO:0000256" key="1">
    <source>
        <dbReference type="SAM" id="Phobius"/>
    </source>
</evidence>
<protein>
    <submittedName>
        <fullName evidence="2">Uncharacterized protein</fullName>
    </submittedName>
</protein>
<feature type="transmembrane region" description="Helical" evidence="1">
    <location>
        <begin position="6"/>
        <end position="30"/>
    </location>
</feature>
<dbReference type="Proteomes" id="UP000017048">
    <property type="component" value="Unassembled WGS sequence"/>
</dbReference>